<evidence type="ECO:0000256" key="5">
    <source>
        <dbReference type="ARBA" id="ARBA00023128"/>
    </source>
</evidence>
<organism evidence="8 9">
    <name type="scientific">Drosophila ananassae</name>
    <name type="common">Fruit fly</name>
    <dbReference type="NCBI Taxonomy" id="7217"/>
    <lineage>
        <taxon>Eukaryota</taxon>
        <taxon>Metazoa</taxon>
        <taxon>Ecdysozoa</taxon>
        <taxon>Arthropoda</taxon>
        <taxon>Hexapoda</taxon>
        <taxon>Insecta</taxon>
        <taxon>Pterygota</taxon>
        <taxon>Neoptera</taxon>
        <taxon>Endopterygota</taxon>
        <taxon>Diptera</taxon>
        <taxon>Brachycera</taxon>
        <taxon>Muscomorpha</taxon>
        <taxon>Ephydroidea</taxon>
        <taxon>Drosophilidae</taxon>
        <taxon>Drosophila</taxon>
        <taxon>Sophophora</taxon>
    </lineage>
</organism>
<keyword evidence="5" id="KW-0496">Mitochondrion</keyword>
<dbReference type="STRING" id="7217.B3MD25"/>
<keyword evidence="8" id="KW-0560">Oxidoreductase</keyword>
<dbReference type="GO" id="GO:0006123">
    <property type="term" value="P:mitochondrial electron transport, cytochrome c to oxygen"/>
    <property type="evidence" value="ECO:0007669"/>
    <property type="project" value="InterPro"/>
</dbReference>
<dbReference type="GeneID" id="6494870"/>
<dbReference type="CTD" id="19835750"/>
<evidence type="ECO:0000313" key="9">
    <source>
        <dbReference type="Proteomes" id="UP000007801"/>
    </source>
</evidence>
<protein>
    <submittedName>
        <fullName evidence="8">Uncharacterized protein</fullName>
    </submittedName>
</protein>
<comment type="subcellular location">
    <subcellularLocation>
        <location evidence="1">Mitochondrion inner membrane</location>
        <topology evidence="1">Single-pass membrane protein</topology>
    </subcellularLocation>
</comment>
<dbReference type="SUPFAM" id="SSF81427">
    <property type="entry name" value="Mitochondrial cytochrome c oxidase subunit VIIc (aka VIIIa)"/>
    <property type="match status" value="1"/>
</dbReference>
<dbReference type="KEGG" id="dan:6494870"/>
<name>B3MD25_DROAN</name>
<sequence>MWSTLRNPVRKICRPLNRYGHGYPGGCPGANLPFNLDSPMRFTLFFFIAGVIGFGAPALVFRHQMLRVVTDEPKEDTT</sequence>
<dbReference type="Pfam" id="PF02935">
    <property type="entry name" value="COX7C"/>
    <property type="match status" value="1"/>
</dbReference>
<dbReference type="HOGENOM" id="CLU_2560701_0_0_1"/>
<dbReference type="GO" id="GO:0016491">
    <property type="term" value="F:oxidoreductase activity"/>
    <property type="evidence" value="ECO:0007669"/>
    <property type="project" value="UniProtKB-KW"/>
</dbReference>
<reference evidence="8 9" key="1">
    <citation type="journal article" date="2007" name="Nature">
        <title>Evolution of genes and genomes on the Drosophila phylogeny.</title>
        <authorList>
            <consortium name="Drosophila 12 Genomes Consortium"/>
            <person name="Clark A.G."/>
            <person name="Eisen M.B."/>
            <person name="Smith D.R."/>
            <person name="Bergman C.M."/>
            <person name="Oliver B."/>
            <person name="Markow T.A."/>
            <person name="Kaufman T.C."/>
            <person name="Kellis M."/>
            <person name="Gelbart W."/>
            <person name="Iyer V.N."/>
            <person name="Pollard D.A."/>
            <person name="Sackton T.B."/>
            <person name="Larracuente A.M."/>
            <person name="Singh N.D."/>
            <person name="Abad J.P."/>
            <person name="Abt D.N."/>
            <person name="Adryan B."/>
            <person name="Aguade M."/>
            <person name="Akashi H."/>
            <person name="Anderson W.W."/>
            <person name="Aquadro C.F."/>
            <person name="Ardell D.H."/>
            <person name="Arguello R."/>
            <person name="Artieri C.G."/>
            <person name="Barbash D.A."/>
            <person name="Barker D."/>
            <person name="Barsanti P."/>
            <person name="Batterham P."/>
            <person name="Batzoglou S."/>
            <person name="Begun D."/>
            <person name="Bhutkar A."/>
            <person name="Blanco E."/>
            <person name="Bosak S.A."/>
            <person name="Bradley R.K."/>
            <person name="Brand A.D."/>
            <person name="Brent M.R."/>
            <person name="Brooks A.N."/>
            <person name="Brown R.H."/>
            <person name="Butlin R.K."/>
            <person name="Caggese C."/>
            <person name="Calvi B.R."/>
            <person name="Bernardo de Carvalho A."/>
            <person name="Caspi A."/>
            <person name="Castrezana S."/>
            <person name="Celniker S.E."/>
            <person name="Chang J.L."/>
            <person name="Chapple C."/>
            <person name="Chatterji S."/>
            <person name="Chinwalla A."/>
            <person name="Civetta A."/>
            <person name="Clifton S.W."/>
            <person name="Comeron J.M."/>
            <person name="Costello J.C."/>
            <person name="Coyne J.A."/>
            <person name="Daub J."/>
            <person name="David R.G."/>
            <person name="Delcher A.L."/>
            <person name="Delehaunty K."/>
            <person name="Do C.B."/>
            <person name="Ebling H."/>
            <person name="Edwards K."/>
            <person name="Eickbush T."/>
            <person name="Evans J.D."/>
            <person name="Filipski A."/>
            <person name="Findeiss S."/>
            <person name="Freyhult E."/>
            <person name="Fulton L."/>
            <person name="Fulton R."/>
            <person name="Garcia A.C."/>
            <person name="Gardiner A."/>
            <person name="Garfield D.A."/>
            <person name="Garvin B.E."/>
            <person name="Gibson G."/>
            <person name="Gilbert D."/>
            <person name="Gnerre S."/>
            <person name="Godfrey J."/>
            <person name="Good R."/>
            <person name="Gotea V."/>
            <person name="Gravely B."/>
            <person name="Greenberg A.J."/>
            <person name="Griffiths-Jones S."/>
            <person name="Gross S."/>
            <person name="Guigo R."/>
            <person name="Gustafson E.A."/>
            <person name="Haerty W."/>
            <person name="Hahn M.W."/>
            <person name="Halligan D.L."/>
            <person name="Halpern A.L."/>
            <person name="Halter G.M."/>
            <person name="Han M.V."/>
            <person name="Heger A."/>
            <person name="Hillier L."/>
            <person name="Hinrichs A.S."/>
            <person name="Holmes I."/>
            <person name="Hoskins R.A."/>
            <person name="Hubisz M.J."/>
            <person name="Hultmark D."/>
            <person name="Huntley M.A."/>
            <person name="Jaffe D.B."/>
            <person name="Jagadeeshan S."/>
            <person name="Jeck W.R."/>
            <person name="Johnson J."/>
            <person name="Jones C.D."/>
            <person name="Jordan W.C."/>
            <person name="Karpen G.H."/>
            <person name="Kataoka E."/>
            <person name="Keightley P.D."/>
            <person name="Kheradpour P."/>
            <person name="Kirkness E.F."/>
            <person name="Koerich L.B."/>
            <person name="Kristiansen K."/>
            <person name="Kudrna D."/>
            <person name="Kulathinal R.J."/>
            <person name="Kumar S."/>
            <person name="Kwok R."/>
            <person name="Lander E."/>
            <person name="Langley C.H."/>
            <person name="Lapoint R."/>
            <person name="Lazzaro B.P."/>
            <person name="Lee S.J."/>
            <person name="Levesque L."/>
            <person name="Li R."/>
            <person name="Lin C.F."/>
            <person name="Lin M.F."/>
            <person name="Lindblad-Toh K."/>
            <person name="Llopart A."/>
            <person name="Long M."/>
            <person name="Low L."/>
            <person name="Lozovsky E."/>
            <person name="Lu J."/>
            <person name="Luo M."/>
            <person name="Machado C.A."/>
            <person name="Makalowski W."/>
            <person name="Marzo M."/>
            <person name="Matsuda M."/>
            <person name="Matzkin L."/>
            <person name="McAllister B."/>
            <person name="McBride C.S."/>
            <person name="McKernan B."/>
            <person name="McKernan K."/>
            <person name="Mendez-Lago M."/>
            <person name="Minx P."/>
            <person name="Mollenhauer M.U."/>
            <person name="Montooth K."/>
            <person name="Mount S.M."/>
            <person name="Mu X."/>
            <person name="Myers E."/>
            <person name="Negre B."/>
            <person name="Newfeld S."/>
            <person name="Nielsen R."/>
            <person name="Noor M.A."/>
            <person name="O'Grady P."/>
            <person name="Pachter L."/>
            <person name="Papaceit M."/>
            <person name="Parisi M.J."/>
            <person name="Parisi M."/>
            <person name="Parts L."/>
            <person name="Pedersen J.S."/>
            <person name="Pesole G."/>
            <person name="Phillippy A.M."/>
            <person name="Ponting C.P."/>
            <person name="Pop M."/>
            <person name="Porcelli D."/>
            <person name="Powell J.R."/>
            <person name="Prohaska S."/>
            <person name="Pruitt K."/>
            <person name="Puig M."/>
            <person name="Quesneville H."/>
            <person name="Ram K.R."/>
            <person name="Rand D."/>
            <person name="Rasmussen M.D."/>
            <person name="Reed L.K."/>
            <person name="Reenan R."/>
            <person name="Reily A."/>
            <person name="Remington K.A."/>
            <person name="Rieger T.T."/>
            <person name="Ritchie M.G."/>
            <person name="Robin C."/>
            <person name="Rogers Y.H."/>
            <person name="Rohde C."/>
            <person name="Rozas J."/>
            <person name="Rubenfield M.J."/>
            <person name="Ruiz A."/>
            <person name="Russo S."/>
            <person name="Salzberg S.L."/>
            <person name="Sanchez-Gracia A."/>
            <person name="Saranga D.J."/>
            <person name="Sato H."/>
            <person name="Schaeffer S.W."/>
            <person name="Schatz M.C."/>
            <person name="Schlenke T."/>
            <person name="Schwartz R."/>
            <person name="Segarra C."/>
            <person name="Singh R.S."/>
            <person name="Sirot L."/>
            <person name="Sirota M."/>
            <person name="Sisneros N.B."/>
            <person name="Smith C.D."/>
            <person name="Smith T.F."/>
            <person name="Spieth J."/>
            <person name="Stage D.E."/>
            <person name="Stark A."/>
            <person name="Stephan W."/>
            <person name="Strausberg R.L."/>
            <person name="Strempel S."/>
            <person name="Sturgill D."/>
            <person name="Sutton G."/>
            <person name="Sutton G.G."/>
            <person name="Tao W."/>
            <person name="Teichmann S."/>
            <person name="Tobari Y.N."/>
            <person name="Tomimura Y."/>
            <person name="Tsolas J.M."/>
            <person name="Valente V.L."/>
            <person name="Venter E."/>
            <person name="Venter J.C."/>
            <person name="Vicario S."/>
            <person name="Vieira F.G."/>
            <person name="Vilella A.J."/>
            <person name="Villasante A."/>
            <person name="Walenz B."/>
            <person name="Wang J."/>
            <person name="Wasserman M."/>
            <person name="Watts T."/>
            <person name="Wilson D."/>
            <person name="Wilson R.K."/>
            <person name="Wing R.A."/>
            <person name="Wolfner M.F."/>
            <person name="Wong A."/>
            <person name="Wong G.K."/>
            <person name="Wu C.I."/>
            <person name="Wu G."/>
            <person name="Yamamoto D."/>
            <person name="Yang H.P."/>
            <person name="Yang S.P."/>
            <person name="Yorke J.A."/>
            <person name="Yoshida K."/>
            <person name="Zdobnov E."/>
            <person name="Zhang P."/>
            <person name="Zhang Y."/>
            <person name="Zimin A.V."/>
            <person name="Baldwin J."/>
            <person name="Abdouelleil A."/>
            <person name="Abdulkadir J."/>
            <person name="Abebe A."/>
            <person name="Abera B."/>
            <person name="Abreu J."/>
            <person name="Acer S.C."/>
            <person name="Aftuck L."/>
            <person name="Alexander A."/>
            <person name="An P."/>
            <person name="Anderson E."/>
            <person name="Anderson S."/>
            <person name="Arachi H."/>
            <person name="Azer M."/>
            <person name="Bachantsang P."/>
            <person name="Barry A."/>
            <person name="Bayul T."/>
            <person name="Berlin A."/>
            <person name="Bessette D."/>
            <person name="Bloom T."/>
            <person name="Blye J."/>
            <person name="Boguslavskiy L."/>
            <person name="Bonnet C."/>
            <person name="Boukhgalter B."/>
            <person name="Bourzgui I."/>
            <person name="Brown A."/>
            <person name="Cahill P."/>
            <person name="Channer S."/>
            <person name="Cheshatsang Y."/>
            <person name="Chuda L."/>
            <person name="Citroen M."/>
            <person name="Collymore A."/>
            <person name="Cooke P."/>
            <person name="Costello M."/>
            <person name="D'Aco K."/>
            <person name="Daza R."/>
            <person name="De Haan G."/>
            <person name="DeGray S."/>
            <person name="DeMaso C."/>
            <person name="Dhargay N."/>
            <person name="Dooley K."/>
            <person name="Dooley E."/>
            <person name="Doricent M."/>
            <person name="Dorje P."/>
            <person name="Dorjee K."/>
            <person name="Dupes A."/>
            <person name="Elong R."/>
            <person name="Falk J."/>
            <person name="Farina A."/>
            <person name="Faro S."/>
            <person name="Ferguson D."/>
            <person name="Fisher S."/>
            <person name="Foley C.D."/>
            <person name="Franke A."/>
            <person name="Friedrich D."/>
            <person name="Gadbois L."/>
            <person name="Gearin G."/>
            <person name="Gearin C.R."/>
            <person name="Giannoukos G."/>
            <person name="Goode T."/>
            <person name="Graham J."/>
            <person name="Grandbois E."/>
            <person name="Grewal S."/>
            <person name="Gyaltsen K."/>
            <person name="Hafez N."/>
            <person name="Hagos B."/>
            <person name="Hall J."/>
            <person name="Henson C."/>
            <person name="Hollinger A."/>
            <person name="Honan T."/>
            <person name="Huard M.D."/>
            <person name="Hughes L."/>
            <person name="Hurhula B."/>
            <person name="Husby M.E."/>
            <person name="Kamat A."/>
            <person name="Kanga B."/>
            <person name="Kashin S."/>
            <person name="Khazanovich D."/>
            <person name="Kisner P."/>
            <person name="Lance K."/>
            <person name="Lara M."/>
            <person name="Lee W."/>
            <person name="Lennon N."/>
            <person name="Letendre F."/>
            <person name="LeVine R."/>
            <person name="Lipovsky A."/>
            <person name="Liu X."/>
            <person name="Liu J."/>
            <person name="Liu S."/>
            <person name="Lokyitsang T."/>
            <person name="Lokyitsang Y."/>
            <person name="Lubonja R."/>
            <person name="Lui A."/>
            <person name="MacDonald P."/>
            <person name="Magnisalis V."/>
            <person name="Maru K."/>
            <person name="Matthews C."/>
            <person name="McCusker W."/>
            <person name="McDonough S."/>
            <person name="Mehta T."/>
            <person name="Meldrim J."/>
            <person name="Meneus L."/>
            <person name="Mihai O."/>
            <person name="Mihalev A."/>
            <person name="Mihova T."/>
            <person name="Mittelman R."/>
            <person name="Mlenga V."/>
            <person name="Montmayeur A."/>
            <person name="Mulrain L."/>
            <person name="Navidi A."/>
            <person name="Naylor J."/>
            <person name="Negash T."/>
            <person name="Nguyen T."/>
            <person name="Nguyen N."/>
            <person name="Nicol R."/>
            <person name="Norbu C."/>
            <person name="Norbu N."/>
            <person name="Novod N."/>
            <person name="O'Neill B."/>
            <person name="Osman S."/>
            <person name="Markiewicz E."/>
            <person name="Oyono O.L."/>
            <person name="Patti C."/>
            <person name="Phunkhang P."/>
            <person name="Pierre F."/>
            <person name="Priest M."/>
            <person name="Raghuraman S."/>
            <person name="Rege F."/>
            <person name="Reyes R."/>
            <person name="Rise C."/>
            <person name="Rogov P."/>
            <person name="Ross K."/>
            <person name="Ryan E."/>
            <person name="Settipalli S."/>
            <person name="Shea T."/>
            <person name="Sherpa N."/>
            <person name="Shi L."/>
            <person name="Shih D."/>
            <person name="Sparrow T."/>
            <person name="Spaulding J."/>
            <person name="Stalker J."/>
            <person name="Stange-Thomann N."/>
            <person name="Stavropoulos S."/>
            <person name="Stone C."/>
            <person name="Strader C."/>
            <person name="Tesfaye S."/>
            <person name="Thomson T."/>
            <person name="Thoulutsang Y."/>
            <person name="Thoulutsang D."/>
            <person name="Topham K."/>
            <person name="Topping I."/>
            <person name="Tsamla T."/>
            <person name="Vassiliev H."/>
            <person name="Vo A."/>
            <person name="Wangchuk T."/>
            <person name="Wangdi T."/>
            <person name="Weiand M."/>
            <person name="Wilkinson J."/>
            <person name="Wilson A."/>
            <person name="Yadav S."/>
            <person name="Young G."/>
            <person name="Yu Q."/>
            <person name="Zembek L."/>
            <person name="Zhong D."/>
            <person name="Zimmer A."/>
            <person name="Zwirko Z."/>
            <person name="Jaffe D.B."/>
            <person name="Alvarez P."/>
            <person name="Brockman W."/>
            <person name="Butler J."/>
            <person name="Chin C."/>
            <person name="Gnerre S."/>
            <person name="Grabherr M."/>
            <person name="Kleber M."/>
            <person name="Mauceli E."/>
            <person name="MacCallum I."/>
        </authorList>
    </citation>
    <scope>NUCLEOTIDE SEQUENCE [LARGE SCALE GENOMIC DNA]</scope>
    <source>
        <strain evidence="9">Tucson 14024-0371.13</strain>
    </source>
</reference>
<dbReference type="InterPro" id="IPR004202">
    <property type="entry name" value="COX7C/Cox8"/>
</dbReference>
<dbReference type="AlphaFoldDB" id="B3MD25"/>
<evidence type="ECO:0000256" key="1">
    <source>
        <dbReference type="ARBA" id="ARBA00004434"/>
    </source>
</evidence>
<dbReference type="OrthoDB" id="9974841at2759"/>
<evidence type="ECO:0000256" key="3">
    <source>
        <dbReference type="ARBA" id="ARBA00010514"/>
    </source>
</evidence>
<comment type="similarity">
    <text evidence="3">Belongs to the cytochrome c oxidase VIIc family.</text>
</comment>
<dbReference type="EMBL" id="CH902619">
    <property type="protein sequence ID" value="EDV36340.2"/>
    <property type="molecule type" value="Genomic_DNA"/>
</dbReference>
<keyword evidence="4" id="KW-0999">Mitochondrion inner membrane</keyword>
<evidence type="ECO:0000256" key="6">
    <source>
        <dbReference type="ARBA" id="ARBA00023136"/>
    </source>
</evidence>
<accession>B3MD25</accession>
<keyword evidence="6 7" id="KW-0472">Membrane</keyword>
<dbReference type="GO" id="GO:0045277">
    <property type="term" value="C:respiratory chain complex IV"/>
    <property type="evidence" value="ECO:0007669"/>
    <property type="project" value="InterPro"/>
</dbReference>
<dbReference type="GO" id="GO:0005743">
    <property type="term" value="C:mitochondrial inner membrane"/>
    <property type="evidence" value="ECO:0007669"/>
    <property type="project" value="UniProtKB-SubCell"/>
</dbReference>
<keyword evidence="7" id="KW-1133">Transmembrane helix</keyword>
<dbReference type="UniPathway" id="UPA00705"/>
<dbReference type="FunCoup" id="B3MD25">
    <property type="interactions" value="154"/>
</dbReference>
<dbReference type="InParanoid" id="B3MD25"/>
<dbReference type="Proteomes" id="UP000007801">
    <property type="component" value="Unassembled WGS sequence"/>
</dbReference>
<comment type="pathway">
    <text evidence="2">Energy metabolism; oxidative phosphorylation.</text>
</comment>
<keyword evidence="7" id="KW-0812">Transmembrane</keyword>
<proteinExistence type="inferred from homology"/>
<dbReference type="eggNOG" id="ENOG502T98D">
    <property type="taxonomic scope" value="Eukaryota"/>
</dbReference>
<evidence type="ECO:0000256" key="4">
    <source>
        <dbReference type="ARBA" id="ARBA00022792"/>
    </source>
</evidence>
<keyword evidence="9" id="KW-1185">Reference proteome</keyword>
<dbReference type="InterPro" id="IPR036636">
    <property type="entry name" value="COX7C/Cox8_sf"/>
</dbReference>
<evidence type="ECO:0000256" key="2">
    <source>
        <dbReference type="ARBA" id="ARBA00004673"/>
    </source>
</evidence>
<feature type="transmembrane region" description="Helical" evidence="7">
    <location>
        <begin position="42"/>
        <end position="61"/>
    </location>
</feature>
<evidence type="ECO:0000313" key="8">
    <source>
        <dbReference type="EMBL" id="EDV36340.2"/>
    </source>
</evidence>
<evidence type="ECO:0000256" key="7">
    <source>
        <dbReference type="SAM" id="Phobius"/>
    </source>
</evidence>
<gene>
    <name evidence="8" type="primary">Dana\GF12012</name>
    <name evidence="8" type="synonym">dana_GLEANR_12025</name>
    <name evidence="8" type="ORF">GF12012</name>
</gene>
<dbReference type="Gene3D" id="4.10.49.10">
    <property type="entry name" value="Cytochrome c oxidase subunit VIIc"/>
    <property type="match status" value="1"/>
</dbReference>